<dbReference type="AlphaFoldDB" id="C5LYH2"/>
<sequence length="598" mass="65194">MSLQRVIQDIKQLSILSASSRASPAEQQQLASKWNKLVGEFIGEIDGKNSFTRETGRGRRVSPMSLSRAMQDVAKFAPRAGYPLVTAILPHILTERKQELLPALPEFGPVDLAYMSNSIANIITTCSVSDSSALLKRFGQQVGEYFSKPGRLEAVPIYSLVTLTNALNRLGYDGGVSRRRGASEDLYARFDRLCCEKIDSMNASDIAVALQSFHNGGCRHAKPSSDLLGKAAGRLKGELRQQIPSKSLAQLLNIFVTFGYKQDRELLLLLFDGVLSTPVEELEIFCAPLALNSLSKCSQTVDEGVDSGVLPSTAIVFNLATKHILPRLNDLGPCQIANVVNALGSLKVFDYRLLTGMSHLIANSDGGHTVPLRTFSFQELSNISHGFAKIAYGSSNLYIALFEEASRREKDFDAQGVSMFLDSVRRVANRWYNGMLRDPNRPGPQPGLQYIPRALMEAISKLLKACEAWSIGRLTADSGGGIGVQSATQILLCLVELGRGSMASTSPLSKCFGLASEKGSEVAGDRPSVPKLLLASLKGRADRLTKEQTRHIAHAARRYQACDTGAYRTLPSDVLRWVEDIQREFPAGPRSSRATVTS</sequence>
<dbReference type="OrthoDB" id="428550at2759"/>
<protein>
    <submittedName>
        <fullName evidence="1">Uncharacterized protein</fullName>
    </submittedName>
</protein>
<dbReference type="Proteomes" id="UP000007800">
    <property type="component" value="Unassembled WGS sequence"/>
</dbReference>
<dbReference type="InParanoid" id="C5LYH2"/>
<dbReference type="OMA" id="KCSHVIN"/>
<dbReference type="GeneID" id="9040652"/>
<dbReference type="EMBL" id="GG686808">
    <property type="protein sequence ID" value="EEQ98210.1"/>
    <property type="molecule type" value="Genomic_DNA"/>
</dbReference>
<evidence type="ECO:0000313" key="2">
    <source>
        <dbReference type="Proteomes" id="UP000007800"/>
    </source>
</evidence>
<name>C5LYH2_PERM5</name>
<organism evidence="2">
    <name type="scientific">Perkinsus marinus (strain ATCC 50983 / TXsc)</name>
    <dbReference type="NCBI Taxonomy" id="423536"/>
    <lineage>
        <taxon>Eukaryota</taxon>
        <taxon>Sar</taxon>
        <taxon>Alveolata</taxon>
        <taxon>Perkinsozoa</taxon>
        <taxon>Perkinsea</taxon>
        <taxon>Perkinsida</taxon>
        <taxon>Perkinsidae</taxon>
        <taxon>Perkinsus</taxon>
    </lineage>
</organism>
<gene>
    <name evidence="1" type="ORF">Pmar_PMAR002028</name>
</gene>
<reference evidence="1 2" key="1">
    <citation type="submission" date="2008-07" db="EMBL/GenBank/DDBJ databases">
        <authorList>
            <person name="El-Sayed N."/>
            <person name="Caler E."/>
            <person name="Inman J."/>
            <person name="Amedeo P."/>
            <person name="Hass B."/>
            <person name="Wortman J."/>
        </authorList>
    </citation>
    <scope>NUCLEOTIDE SEQUENCE [LARGE SCALE GENOMIC DNA]</scope>
    <source>
        <strain evidence="2">ATCC 50983 / TXsc</strain>
    </source>
</reference>
<accession>C5LYH2</accession>
<keyword evidence="2" id="KW-1185">Reference proteome</keyword>
<proteinExistence type="predicted"/>
<dbReference type="RefSeq" id="XP_002765493.1">
    <property type="nucleotide sequence ID" value="XM_002765447.1"/>
</dbReference>
<evidence type="ECO:0000313" key="1">
    <source>
        <dbReference type="EMBL" id="EEQ98210.1"/>
    </source>
</evidence>